<comment type="pathway">
    <text evidence="4">Amine and polyamine degradation; putrescine degradation; 4-aminobutanoate from putrescine: step 4/4.</text>
</comment>
<sequence length="249" mass="27205">MTCKPLIGLNADYRAAARSTPAFSYIAAGYFQSILSAGGIPVIVPPMDDPDSIHTILDQLNGFLLIGGADLDPRNDGFMLHPSVRPLDPIRETSDRLLMADIAERRMPLLGIGTGMQLLNVQQGGNLFLDIKEDLPSAVPHLDPQDPSHRHTLNVESDSLIGRVYGDGEIRVSSRHHMAIDEVAPGFRVTARCPDGVVEAIESEMMDWFALGTQFHPECNAASALDVRIFEEFVDGVREHAAQDLRLVA</sequence>
<evidence type="ECO:0000256" key="5">
    <source>
        <dbReference type="ARBA" id="ARBA00066788"/>
    </source>
</evidence>
<evidence type="ECO:0000313" key="7">
    <source>
        <dbReference type="Proteomes" id="UP000319817"/>
    </source>
</evidence>
<dbReference type="PANTHER" id="PTHR43235:SF1">
    <property type="entry name" value="GLUTAMINE AMIDOTRANSFERASE PB2B2.05-RELATED"/>
    <property type="match status" value="1"/>
</dbReference>
<comment type="function">
    <text evidence="3">Involved in the breakdown of putrescine via hydrolysis of the gamma-glutamyl linkage of gamma-glutamyl-gamma-aminobutyrate.</text>
</comment>
<dbReference type="OrthoDB" id="9813383at2"/>
<dbReference type="EMBL" id="CP036526">
    <property type="protein sequence ID" value="QDT11801.1"/>
    <property type="molecule type" value="Genomic_DNA"/>
</dbReference>
<proteinExistence type="inferred from homology"/>
<dbReference type="PANTHER" id="PTHR43235">
    <property type="entry name" value="GLUTAMINE AMIDOTRANSFERASE PB2B2.05-RELATED"/>
    <property type="match status" value="1"/>
</dbReference>
<dbReference type="InterPro" id="IPR044668">
    <property type="entry name" value="PuuD-like"/>
</dbReference>
<dbReference type="Pfam" id="PF07722">
    <property type="entry name" value="Peptidase_C26"/>
    <property type="match status" value="1"/>
</dbReference>
<reference evidence="6 7" key="1">
    <citation type="submission" date="2019-02" db="EMBL/GenBank/DDBJ databases">
        <title>Deep-cultivation of Planctomycetes and their phenomic and genomic characterization uncovers novel biology.</title>
        <authorList>
            <person name="Wiegand S."/>
            <person name="Jogler M."/>
            <person name="Boedeker C."/>
            <person name="Pinto D."/>
            <person name="Vollmers J."/>
            <person name="Rivas-Marin E."/>
            <person name="Kohn T."/>
            <person name="Peeters S.H."/>
            <person name="Heuer A."/>
            <person name="Rast P."/>
            <person name="Oberbeckmann S."/>
            <person name="Bunk B."/>
            <person name="Jeske O."/>
            <person name="Meyerdierks A."/>
            <person name="Storesund J.E."/>
            <person name="Kallscheuer N."/>
            <person name="Luecker S."/>
            <person name="Lage O.M."/>
            <person name="Pohl T."/>
            <person name="Merkel B.J."/>
            <person name="Hornburger P."/>
            <person name="Mueller R.-W."/>
            <person name="Bruemmer F."/>
            <person name="Labrenz M."/>
            <person name="Spormann A.M."/>
            <person name="Op den Camp H."/>
            <person name="Overmann J."/>
            <person name="Amann R."/>
            <person name="Jetten M.S.M."/>
            <person name="Mascher T."/>
            <person name="Medema M.H."/>
            <person name="Devos D.P."/>
            <person name="Kaster A.-K."/>
            <person name="Ovreas L."/>
            <person name="Rohde M."/>
            <person name="Galperin M.Y."/>
            <person name="Jogler C."/>
        </authorList>
    </citation>
    <scope>NUCLEOTIDE SEQUENCE [LARGE SCALE GENOMIC DNA]</scope>
    <source>
        <strain evidence="6 7">K23_9</strain>
    </source>
</reference>
<dbReference type="Gene3D" id="3.40.50.880">
    <property type="match status" value="1"/>
</dbReference>
<evidence type="ECO:0000313" key="6">
    <source>
        <dbReference type="EMBL" id="QDT11801.1"/>
    </source>
</evidence>
<dbReference type="GO" id="GO:0006598">
    <property type="term" value="P:polyamine catabolic process"/>
    <property type="evidence" value="ECO:0007669"/>
    <property type="project" value="TreeGrafter"/>
</dbReference>
<dbReference type="EC" id="3.5.1.94" evidence="5"/>
<dbReference type="RefSeq" id="WP_145419573.1">
    <property type="nucleotide sequence ID" value="NZ_CP036526.1"/>
</dbReference>
<keyword evidence="6" id="KW-0808">Transferase</keyword>
<evidence type="ECO:0000256" key="2">
    <source>
        <dbReference type="ARBA" id="ARBA00052718"/>
    </source>
</evidence>
<keyword evidence="6" id="KW-0315">Glutamine amidotransferase</keyword>
<dbReference type="CDD" id="cd01745">
    <property type="entry name" value="GATase1_2"/>
    <property type="match status" value="1"/>
</dbReference>
<dbReference type="InterPro" id="IPR029062">
    <property type="entry name" value="Class_I_gatase-like"/>
</dbReference>
<comment type="similarity">
    <text evidence="1">Belongs to the peptidase C26 family.</text>
</comment>
<dbReference type="PROSITE" id="PS51273">
    <property type="entry name" value="GATASE_TYPE_1"/>
    <property type="match status" value="1"/>
</dbReference>
<dbReference type="SUPFAM" id="SSF52317">
    <property type="entry name" value="Class I glutamine amidotransferase-like"/>
    <property type="match status" value="1"/>
</dbReference>
<dbReference type="AlphaFoldDB" id="A0A517NXE1"/>
<dbReference type="GO" id="GO:0005829">
    <property type="term" value="C:cytosol"/>
    <property type="evidence" value="ECO:0007669"/>
    <property type="project" value="TreeGrafter"/>
</dbReference>
<dbReference type="InterPro" id="IPR011697">
    <property type="entry name" value="Peptidase_C26"/>
</dbReference>
<keyword evidence="7" id="KW-1185">Reference proteome</keyword>
<dbReference type="Proteomes" id="UP000319817">
    <property type="component" value="Chromosome"/>
</dbReference>
<keyword evidence="6" id="KW-0328">Glycosyltransferase</keyword>
<evidence type="ECO:0000256" key="1">
    <source>
        <dbReference type="ARBA" id="ARBA00011083"/>
    </source>
</evidence>
<name>A0A517NXE1_9BACT</name>
<organism evidence="6 7">
    <name type="scientific">Stieleria marina</name>
    <dbReference type="NCBI Taxonomy" id="1930275"/>
    <lineage>
        <taxon>Bacteria</taxon>
        <taxon>Pseudomonadati</taxon>
        <taxon>Planctomycetota</taxon>
        <taxon>Planctomycetia</taxon>
        <taxon>Pirellulales</taxon>
        <taxon>Pirellulaceae</taxon>
        <taxon>Stieleria</taxon>
    </lineage>
</organism>
<evidence type="ECO:0000256" key="3">
    <source>
        <dbReference type="ARBA" id="ARBA00055068"/>
    </source>
</evidence>
<dbReference type="GO" id="GO:0033969">
    <property type="term" value="F:gamma-glutamyl-gamma-aminobutyrate hydrolase activity"/>
    <property type="evidence" value="ECO:0007669"/>
    <property type="project" value="UniProtKB-EC"/>
</dbReference>
<gene>
    <name evidence="6" type="ORF">K239x_38010</name>
</gene>
<accession>A0A517NXE1</accession>
<comment type="catalytic activity">
    <reaction evidence="2">
        <text>4-(gamma-L-glutamylamino)butanoate + H2O = 4-aminobutanoate + L-glutamate</text>
        <dbReference type="Rhea" id="RHEA:19737"/>
        <dbReference type="ChEBI" id="CHEBI:15377"/>
        <dbReference type="ChEBI" id="CHEBI:29985"/>
        <dbReference type="ChEBI" id="CHEBI:58800"/>
        <dbReference type="ChEBI" id="CHEBI:59888"/>
        <dbReference type="EC" id="3.5.1.94"/>
    </reaction>
</comment>
<protein>
    <recommendedName>
        <fullName evidence="5">gamma-glutamyl-gamma-aminobutyrate hydrolase</fullName>
        <ecNumber evidence="5">3.5.1.94</ecNumber>
    </recommendedName>
</protein>
<evidence type="ECO:0000256" key="4">
    <source>
        <dbReference type="ARBA" id="ARBA00060634"/>
    </source>
</evidence>
<dbReference type="GO" id="GO:0016757">
    <property type="term" value="F:glycosyltransferase activity"/>
    <property type="evidence" value="ECO:0007669"/>
    <property type="project" value="UniProtKB-KW"/>
</dbReference>
<dbReference type="FunFam" id="3.40.50.880:FF:000030">
    <property type="entry name" value="Gamma-glutamyl-gamma-aminobutyrate hydrolase PuuD"/>
    <property type="match status" value="1"/>
</dbReference>